<evidence type="ECO:0000313" key="1">
    <source>
        <dbReference type="EMBL" id="WOB10224.1"/>
    </source>
</evidence>
<dbReference type="EMBL" id="CP136336">
    <property type="protein sequence ID" value="WOB10224.1"/>
    <property type="molecule type" value="Genomic_DNA"/>
</dbReference>
<name>A0ABZ0CZ38_9BURK</name>
<accession>A0ABZ0CZ38</accession>
<organism evidence="1 2">
    <name type="scientific">Piscinibacter gummiphilus</name>
    <dbReference type="NCBI Taxonomy" id="946333"/>
    <lineage>
        <taxon>Bacteria</taxon>
        <taxon>Pseudomonadati</taxon>
        <taxon>Pseudomonadota</taxon>
        <taxon>Betaproteobacteria</taxon>
        <taxon>Burkholderiales</taxon>
        <taxon>Sphaerotilaceae</taxon>
        <taxon>Piscinibacter</taxon>
    </lineage>
</organism>
<protein>
    <submittedName>
        <fullName evidence="1">Uncharacterized protein</fullName>
    </submittedName>
</protein>
<reference evidence="1 2" key="1">
    <citation type="submission" date="2023-10" db="EMBL/GenBank/DDBJ databases">
        <title>Bacteria for the degradation of biodegradable plastic PBAT(Polybutylene adipate terephthalate).</title>
        <authorList>
            <person name="Weon H.-Y."/>
            <person name="Yeon J."/>
        </authorList>
    </citation>
    <scope>NUCLEOTIDE SEQUENCE [LARGE SCALE GENOMIC DNA]</scope>
    <source>
        <strain evidence="1 2">SBD 7-3</strain>
    </source>
</reference>
<proteinExistence type="predicted"/>
<dbReference type="Proteomes" id="UP001303946">
    <property type="component" value="Chromosome"/>
</dbReference>
<keyword evidence="2" id="KW-1185">Reference proteome</keyword>
<evidence type="ECO:0000313" key="2">
    <source>
        <dbReference type="Proteomes" id="UP001303946"/>
    </source>
</evidence>
<dbReference type="RefSeq" id="WP_316703131.1">
    <property type="nucleotide sequence ID" value="NZ_CP136336.1"/>
</dbReference>
<gene>
    <name evidence="1" type="ORF">RXV79_09190</name>
</gene>
<sequence length="75" mass="8523">MGNPNRTQQNGPCRTCNANGGLWHGEPNTVNCMRPMDSHRHVMRGDQATRWTNPCWQPVTQPLPLDAVLELVRRC</sequence>